<evidence type="ECO:0000313" key="1">
    <source>
        <dbReference type="EMBL" id="SFA38245.1"/>
    </source>
</evidence>
<protein>
    <submittedName>
        <fullName evidence="1">Uncharacterized protein</fullName>
    </submittedName>
</protein>
<sequence>MKSIPKIQNTRLFESLEPKFYLSYNQLSQPMEQGSNDSFNIWVIYYKFPDDTSIPDLVYS</sequence>
<keyword evidence="2" id="KW-1185">Reference proteome</keyword>
<evidence type="ECO:0000313" key="2">
    <source>
        <dbReference type="Proteomes" id="UP000198836"/>
    </source>
</evidence>
<dbReference type="Proteomes" id="UP000198836">
    <property type="component" value="Unassembled WGS sequence"/>
</dbReference>
<reference evidence="2" key="1">
    <citation type="submission" date="2016-10" db="EMBL/GenBank/DDBJ databases">
        <authorList>
            <person name="Varghese N."/>
            <person name="Submissions S."/>
        </authorList>
    </citation>
    <scope>NUCLEOTIDE SEQUENCE [LARGE SCALE GENOMIC DNA]</scope>
    <source>
        <strain evidence="2">DSM 18130</strain>
    </source>
</reference>
<accession>A0A1I0SFF8</accession>
<organism evidence="1 2">
    <name type="scientific">Pedobacter suwonensis</name>
    <dbReference type="NCBI Taxonomy" id="332999"/>
    <lineage>
        <taxon>Bacteria</taxon>
        <taxon>Pseudomonadati</taxon>
        <taxon>Bacteroidota</taxon>
        <taxon>Sphingobacteriia</taxon>
        <taxon>Sphingobacteriales</taxon>
        <taxon>Sphingobacteriaceae</taxon>
        <taxon>Pedobacter</taxon>
    </lineage>
</organism>
<proteinExistence type="predicted"/>
<dbReference type="AlphaFoldDB" id="A0A1I0SFF8"/>
<gene>
    <name evidence="1" type="ORF">SAMN04488511_101154</name>
</gene>
<name>A0A1I0SFF8_9SPHI</name>
<dbReference type="EMBL" id="FOJM01000001">
    <property type="protein sequence ID" value="SFA38245.1"/>
    <property type="molecule type" value="Genomic_DNA"/>
</dbReference>